<dbReference type="InterPro" id="IPR001128">
    <property type="entry name" value="Cyt_P450"/>
</dbReference>
<dbReference type="PANTHER" id="PTHR46696:SF1">
    <property type="entry name" value="CYTOCHROME P450 YJIB-RELATED"/>
    <property type="match status" value="1"/>
</dbReference>
<proteinExistence type="inferred from homology"/>
<dbReference type="PRINTS" id="PR00385">
    <property type="entry name" value="P450"/>
</dbReference>
<sequence>MSDPLAGSPTEATASAPAYPMPRATGCPFDPPPALKAMQRKGPLTRVRTVGGSTPWLVTGYADLRALSLDPKISADNTRPGYPQTVPSDGEDALSFIVMDNPEHARLRRMVTAPFTAKKVEKLRPSVQRIVDGLIDDMLAGPTPVDLVEVFALPVPSLVICELLGIPYSDHDFFGENTHIIARRSTSPEDRTSALARLTDYLGDLMGQKLAHPADDLLSGLVPRVQAGELTRQDAAQMGVLLLLAGHETSANMIALGTLALMEHPEQLALLRESDDPTFIAAAVEELLRYLTVVQDRPRVAREDIEIGGQLVRAGEGLFMSYDMANRDPEKFPDPDRLDLRRDARRHVAFGHGAHQCLGQTLARIELQVVFGTLYRRIPTLEVAAPLEKIPFKHDALIYGVHELPVTW</sequence>
<organism evidence="4 5">
    <name type="scientific">Streptomyces rhizosphaericus</name>
    <dbReference type="NCBI Taxonomy" id="114699"/>
    <lineage>
        <taxon>Bacteria</taxon>
        <taxon>Bacillati</taxon>
        <taxon>Actinomycetota</taxon>
        <taxon>Actinomycetes</taxon>
        <taxon>Kitasatosporales</taxon>
        <taxon>Streptomycetaceae</taxon>
        <taxon>Streptomyces</taxon>
        <taxon>Streptomyces violaceusniger group</taxon>
    </lineage>
</organism>
<dbReference type="SUPFAM" id="SSF48264">
    <property type="entry name" value="Cytochrome P450"/>
    <property type="match status" value="1"/>
</dbReference>
<keyword evidence="5" id="KW-1185">Reference proteome</keyword>
<dbReference type="InterPro" id="IPR017972">
    <property type="entry name" value="Cyt_P450_CS"/>
</dbReference>
<keyword evidence="2" id="KW-0479">Metal-binding</keyword>
<evidence type="ECO:0000313" key="4">
    <source>
        <dbReference type="EMBL" id="GAA0955832.1"/>
    </source>
</evidence>
<dbReference type="PROSITE" id="PS00086">
    <property type="entry name" value="CYTOCHROME_P450"/>
    <property type="match status" value="1"/>
</dbReference>
<accession>A0ABN1RES4</accession>
<keyword evidence="2" id="KW-0503">Monooxygenase</keyword>
<dbReference type="CDD" id="cd11030">
    <property type="entry name" value="CYP105-like"/>
    <property type="match status" value="1"/>
</dbReference>
<comment type="caution">
    <text evidence="4">The sequence shown here is derived from an EMBL/GenBank/DDBJ whole genome shotgun (WGS) entry which is preliminary data.</text>
</comment>
<feature type="region of interest" description="Disordered" evidence="3">
    <location>
        <begin position="1"/>
        <end position="41"/>
    </location>
</feature>
<keyword evidence="2" id="KW-0408">Iron</keyword>
<dbReference type="Pfam" id="PF00067">
    <property type="entry name" value="p450"/>
    <property type="match status" value="1"/>
</dbReference>
<evidence type="ECO:0000256" key="1">
    <source>
        <dbReference type="ARBA" id="ARBA00010617"/>
    </source>
</evidence>
<keyword evidence="2" id="KW-0349">Heme</keyword>
<name>A0ABN1RES4_9ACTN</name>
<keyword evidence="2" id="KW-0560">Oxidoreductase</keyword>
<dbReference type="PANTHER" id="PTHR46696">
    <property type="entry name" value="P450, PUTATIVE (EUROFUNG)-RELATED"/>
    <property type="match status" value="1"/>
</dbReference>
<dbReference type="EMBL" id="BAAAID010000093">
    <property type="protein sequence ID" value="GAA0955832.1"/>
    <property type="molecule type" value="Genomic_DNA"/>
</dbReference>
<comment type="similarity">
    <text evidence="1 2">Belongs to the cytochrome P450 family.</text>
</comment>
<evidence type="ECO:0000256" key="3">
    <source>
        <dbReference type="SAM" id="MobiDB-lite"/>
    </source>
</evidence>
<dbReference type="InterPro" id="IPR036396">
    <property type="entry name" value="Cyt_P450_sf"/>
</dbReference>
<evidence type="ECO:0000313" key="5">
    <source>
        <dbReference type="Proteomes" id="UP001500418"/>
    </source>
</evidence>
<dbReference type="Proteomes" id="UP001500418">
    <property type="component" value="Unassembled WGS sequence"/>
</dbReference>
<gene>
    <name evidence="4" type="ORF">GCM10009575_085030</name>
</gene>
<evidence type="ECO:0000256" key="2">
    <source>
        <dbReference type="RuleBase" id="RU000461"/>
    </source>
</evidence>
<reference evidence="4 5" key="1">
    <citation type="journal article" date="2019" name="Int. J. Syst. Evol. Microbiol.">
        <title>The Global Catalogue of Microorganisms (GCM) 10K type strain sequencing project: providing services to taxonomists for standard genome sequencing and annotation.</title>
        <authorList>
            <consortium name="The Broad Institute Genomics Platform"/>
            <consortium name="The Broad Institute Genome Sequencing Center for Infectious Disease"/>
            <person name="Wu L."/>
            <person name="Ma J."/>
        </authorList>
    </citation>
    <scope>NUCLEOTIDE SEQUENCE [LARGE SCALE GENOMIC DNA]</scope>
    <source>
        <strain evidence="4 5">JCM 11444</strain>
    </source>
</reference>
<protein>
    <submittedName>
        <fullName evidence="4">Cytochrome P450</fullName>
    </submittedName>
</protein>
<dbReference type="PRINTS" id="PR00359">
    <property type="entry name" value="BP450"/>
</dbReference>
<dbReference type="Gene3D" id="1.10.630.10">
    <property type="entry name" value="Cytochrome P450"/>
    <property type="match status" value="1"/>
</dbReference>
<dbReference type="InterPro" id="IPR002397">
    <property type="entry name" value="Cyt_P450_B"/>
</dbReference>